<gene>
    <name evidence="3" type="ordered locus">AM1_2051</name>
</gene>
<dbReference type="InterPro" id="IPR029063">
    <property type="entry name" value="SAM-dependent_MTases_sf"/>
</dbReference>
<dbReference type="GO" id="GO:0008168">
    <property type="term" value="F:methyltransferase activity"/>
    <property type="evidence" value="ECO:0007669"/>
    <property type="project" value="UniProtKB-KW"/>
</dbReference>
<dbReference type="PANTHER" id="PTHR43542:SF1">
    <property type="entry name" value="METHYLTRANSFERASE"/>
    <property type="match status" value="1"/>
</dbReference>
<evidence type="ECO:0000313" key="4">
    <source>
        <dbReference type="Proteomes" id="UP000000268"/>
    </source>
</evidence>
<proteinExistence type="predicted"/>
<dbReference type="OrthoDB" id="9803017at2"/>
<evidence type="ECO:0000256" key="2">
    <source>
        <dbReference type="ARBA" id="ARBA00022679"/>
    </source>
</evidence>
<keyword evidence="1 3" id="KW-0489">Methyltransferase</keyword>
<dbReference type="AlphaFoldDB" id="B0BYQ0"/>
<dbReference type="Proteomes" id="UP000000268">
    <property type="component" value="Chromosome"/>
</dbReference>
<dbReference type="SUPFAM" id="SSF53335">
    <property type="entry name" value="S-adenosyl-L-methionine-dependent methyltransferases"/>
    <property type="match status" value="1"/>
</dbReference>
<reference evidence="3 4" key="1">
    <citation type="journal article" date="2008" name="Proc. Natl. Acad. Sci. U.S.A.">
        <title>Niche adaptation and genome expansion in the chlorophyll d-producing cyanobacterium Acaryochloris marina.</title>
        <authorList>
            <person name="Swingley W.D."/>
            <person name="Chen M."/>
            <person name="Cheung P.C."/>
            <person name="Conrad A.L."/>
            <person name="Dejesa L.C."/>
            <person name="Hao J."/>
            <person name="Honchak B.M."/>
            <person name="Karbach L.E."/>
            <person name="Kurdoglu A."/>
            <person name="Lahiri S."/>
            <person name="Mastrian S.D."/>
            <person name="Miyashita H."/>
            <person name="Page L."/>
            <person name="Ramakrishna P."/>
            <person name="Satoh S."/>
            <person name="Sattley W.M."/>
            <person name="Shimada Y."/>
            <person name="Taylor H.L."/>
            <person name="Tomo T."/>
            <person name="Tsuchiya T."/>
            <person name="Wang Z.T."/>
            <person name="Raymond J."/>
            <person name="Mimuro M."/>
            <person name="Blankenship R.E."/>
            <person name="Touchman J.W."/>
        </authorList>
    </citation>
    <scope>NUCLEOTIDE SEQUENCE [LARGE SCALE GENOMIC DNA]</scope>
    <source>
        <strain evidence="4">MBIC 11017</strain>
    </source>
</reference>
<dbReference type="GO" id="GO:0003676">
    <property type="term" value="F:nucleic acid binding"/>
    <property type="evidence" value="ECO:0007669"/>
    <property type="project" value="InterPro"/>
</dbReference>
<organism evidence="3 4">
    <name type="scientific">Acaryochloris marina (strain MBIC 11017)</name>
    <dbReference type="NCBI Taxonomy" id="329726"/>
    <lineage>
        <taxon>Bacteria</taxon>
        <taxon>Bacillati</taxon>
        <taxon>Cyanobacteriota</taxon>
        <taxon>Cyanophyceae</taxon>
        <taxon>Acaryochloridales</taxon>
        <taxon>Acaryochloridaceae</taxon>
        <taxon>Acaryochloris</taxon>
    </lineage>
</organism>
<keyword evidence="4" id="KW-1185">Reference proteome</keyword>
<accession>B0BYQ0</accession>
<dbReference type="EMBL" id="CP000828">
    <property type="protein sequence ID" value="ABW27066.1"/>
    <property type="molecule type" value="Genomic_DNA"/>
</dbReference>
<dbReference type="RefSeq" id="WP_012162557.1">
    <property type="nucleotide sequence ID" value="NC_009925.1"/>
</dbReference>
<dbReference type="HOGENOM" id="CLU_075826_0_2_3"/>
<dbReference type="PIRSF" id="PIRSF004553">
    <property type="entry name" value="CHP00095"/>
    <property type="match status" value="1"/>
</dbReference>
<dbReference type="NCBIfam" id="TIGR00095">
    <property type="entry name" value="16S rRNA (guanine(966)-N(2))-methyltransferase RsmD"/>
    <property type="match status" value="1"/>
</dbReference>
<sequence>MVRIYGNRQIKTLPGLQTRPTTARVREALFNRWQHHLQGCHWLDLCAGFGSMGAEALCREAAVVYGIEQAGEACRIIRQNWQSVARPAQTFQVLRGDVVKRLAKLQSQSFDRIYFDPPYDGGLYGAVLDAISTHNLLKATGELAVEHRPKQQFPIPTTLQICHTSIYGNTALTFFQISQLA</sequence>
<keyword evidence="2 3" id="KW-0808">Transferase</keyword>
<dbReference type="Pfam" id="PF03602">
    <property type="entry name" value="Cons_hypoth95"/>
    <property type="match status" value="1"/>
</dbReference>
<dbReference type="STRING" id="329726.AM1_2051"/>
<evidence type="ECO:0000256" key="1">
    <source>
        <dbReference type="ARBA" id="ARBA00022603"/>
    </source>
</evidence>
<dbReference type="InterPro" id="IPR002052">
    <property type="entry name" value="DNA_methylase_N6_adenine_CS"/>
</dbReference>
<dbReference type="CDD" id="cd02440">
    <property type="entry name" value="AdoMet_MTases"/>
    <property type="match status" value="1"/>
</dbReference>
<protein>
    <submittedName>
        <fullName evidence="3">Methyltransferase, putative</fullName>
    </submittedName>
</protein>
<evidence type="ECO:0000313" key="3">
    <source>
        <dbReference type="EMBL" id="ABW27066.1"/>
    </source>
</evidence>
<name>B0BYQ0_ACAM1</name>
<dbReference type="InterPro" id="IPR004398">
    <property type="entry name" value="RNA_MeTrfase_RsmD"/>
</dbReference>
<dbReference type="KEGG" id="amr:AM1_2051"/>
<dbReference type="PANTHER" id="PTHR43542">
    <property type="entry name" value="METHYLTRANSFERASE"/>
    <property type="match status" value="1"/>
</dbReference>
<dbReference type="eggNOG" id="COG0742">
    <property type="taxonomic scope" value="Bacteria"/>
</dbReference>
<dbReference type="PROSITE" id="PS00092">
    <property type="entry name" value="N6_MTASE"/>
    <property type="match status" value="1"/>
</dbReference>
<dbReference type="Gene3D" id="3.40.50.150">
    <property type="entry name" value="Vaccinia Virus protein VP39"/>
    <property type="match status" value="1"/>
</dbReference>
<dbReference type="GO" id="GO:0031167">
    <property type="term" value="P:rRNA methylation"/>
    <property type="evidence" value="ECO:0007669"/>
    <property type="project" value="InterPro"/>
</dbReference>